<reference evidence="1" key="1">
    <citation type="submission" date="2022-10" db="EMBL/GenBank/DDBJ databases">
        <authorList>
            <person name="Chen Y."/>
            <person name="Dougan E. K."/>
            <person name="Chan C."/>
            <person name="Rhodes N."/>
            <person name="Thang M."/>
        </authorList>
    </citation>
    <scope>NUCLEOTIDE SEQUENCE</scope>
</reference>
<proteinExistence type="predicted"/>
<sequence>SASARSEPIFLTLATAKARSRFLSALDILSGRLLRVIQIQKVRLPRHSQFATWSQQDALAFRFRDAFTMSPLLLAVLAVVHDSDLVPLVALLQLLVAGHFPPSARDWVADVRAQCRQRYNYMVQCFERALVDGVSCSCINERLQGILRMEAFDRLPFDHRLAQLLRCSSWALHPYDAGDPHPVELVQRFQEYNPFPALVAFLAEATTAAGPLQYRELNMDTFHAMCSAAPAPVATHTLGMLAKVQGLVVASNMWPHVLRFEPRLQVKHRRPRGLLMARLVADPQAWFCSVACHCHCHMLKYLSSAQANLPWDIAEHKVANDFATAGDVLRVEATWPHLWFAPYLPAVLPSRFALRTLKVRQKTHQSTATIRYGDPGVAA</sequence>
<evidence type="ECO:0000313" key="3">
    <source>
        <dbReference type="Proteomes" id="UP001152797"/>
    </source>
</evidence>
<reference evidence="2 3" key="2">
    <citation type="submission" date="2024-05" db="EMBL/GenBank/DDBJ databases">
        <authorList>
            <person name="Chen Y."/>
            <person name="Shah S."/>
            <person name="Dougan E. K."/>
            <person name="Thang M."/>
            <person name="Chan C."/>
        </authorList>
    </citation>
    <scope>NUCLEOTIDE SEQUENCE [LARGE SCALE GENOMIC DNA]</scope>
</reference>
<name>A0A9P1CNT2_9DINO</name>
<dbReference type="EMBL" id="CAMXCT010002090">
    <property type="protein sequence ID" value="CAI3995564.1"/>
    <property type="molecule type" value="Genomic_DNA"/>
</dbReference>
<dbReference type="AlphaFoldDB" id="A0A9P1CNT2"/>
<evidence type="ECO:0000313" key="2">
    <source>
        <dbReference type="EMBL" id="CAL4782876.1"/>
    </source>
</evidence>
<gene>
    <name evidence="1" type="ORF">C1SCF055_LOCUS22102</name>
</gene>
<dbReference type="Proteomes" id="UP001152797">
    <property type="component" value="Unassembled WGS sequence"/>
</dbReference>
<accession>A0A9P1CNT2</accession>
<dbReference type="EMBL" id="CAMXCT020002090">
    <property type="protein sequence ID" value="CAL1148939.1"/>
    <property type="molecule type" value="Genomic_DNA"/>
</dbReference>
<dbReference type="EMBL" id="CAMXCT030002090">
    <property type="protein sequence ID" value="CAL4782876.1"/>
    <property type="molecule type" value="Genomic_DNA"/>
</dbReference>
<evidence type="ECO:0000313" key="1">
    <source>
        <dbReference type="EMBL" id="CAI3995564.1"/>
    </source>
</evidence>
<protein>
    <submittedName>
        <fullName evidence="1">Uncharacterized protein</fullName>
    </submittedName>
</protein>
<organism evidence="1">
    <name type="scientific">Cladocopium goreaui</name>
    <dbReference type="NCBI Taxonomy" id="2562237"/>
    <lineage>
        <taxon>Eukaryota</taxon>
        <taxon>Sar</taxon>
        <taxon>Alveolata</taxon>
        <taxon>Dinophyceae</taxon>
        <taxon>Suessiales</taxon>
        <taxon>Symbiodiniaceae</taxon>
        <taxon>Cladocopium</taxon>
    </lineage>
</organism>
<keyword evidence="3" id="KW-1185">Reference proteome</keyword>
<feature type="non-terminal residue" evidence="1">
    <location>
        <position position="379"/>
    </location>
</feature>
<feature type="non-terminal residue" evidence="1">
    <location>
        <position position="1"/>
    </location>
</feature>
<comment type="caution">
    <text evidence="1">The sequence shown here is derived from an EMBL/GenBank/DDBJ whole genome shotgun (WGS) entry which is preliminary data.</text>
</comment>